<feature type="signal peptide" evidence="2">
    <location>
        <begin position="1"/>
        <end position="18"/>
    </location>
</feature>
<evidence type="ECO:0000256" key="2">
    <source>
        <dbReference type="SAM" id="SignalP"/>
    </source>
</evidence>
<evidence type="ECO:0000313" key="4">
    <source>
        <dbReference type="EMBL" id="QDU72830.1"/>
    </source>
</evidence>
<reference evidence="4 5" key="1">
    <citation type="submission" date="2019-02" db="EMBL/GenBank/DDBJ databases">
        <title>Deep-cultivation of Planctomycetes and their phenomic and genomic characterization uncovers novel biology.</title>
        <authorList>
            <person name="Wiegand S."/>
            <person name="Jogler M."/>
            <person name="Boedeker C."/>
            <person name="Pinto D."/>
            <person name="Vollmers J."/>
            <person name="Rivas-Marin E."/>
            <person name="Kohn T."/>
            <person name="Peeters S.H."/>
            <person name="Heuer A."/>
            <person name="Rast P."/>
            <person name="Oberbeckmann S."/>
            <person name="Bunk B."/>
            <person name="Jeske O."/>
            <person name="Meyerdierks A."/>
            <person name="Storesund J.E."/>
            <person name="Kallscheuer N."/>
            <person name="Luecker S."/>
            <person name="Lage O.M."/>
            <person name="Pohl T."/>
            <person name="Merkel B.J."/>
            <person name="Hornburger P."/>
            <person name="Mueller R.-W."/>
            <person name="Bruemmer F."/>
            <person name="Labrenz M."/>
            <person name="Spormann A.M."/>
            <person name="Op den Camp H."/>
            <person name="Overmann J."/>
            <person name="Amann R."/>
            <person name="Jetten M.S.M."/>
            <person name="Mascher T."/>
            <person name="Medema M.H."/>
            <person name="Devos D.P."/>
            <person name="Kaster A.-K."/>
            <person name="Ovreas L."/>
            <person name="Rohde M."/>
            <person name="Galperin M.Y."/>
            <person name="Jogler C."/>
        </authorList>
    </citation>
    <scope>NUCLEOTIDE SEQUENCE [LARGE SCALE GENOMIC DNA]</scope>
    <source>
        <strain evidence="4 5">Pan265</strain>
    </source>
</reference>
<dbReference type="InterPro" id="IPR003140">
    <property type="entry name" value="PLipase/COase/thioEstase"/>
</dbReference>
<protein>
    <submittedName>
        <fullName evidence="4">Esterase</fullName>
    </submittedName>
</protein>
<feature type="chain" id="PRO_5022026932" evidence="2">
    <location>
        <begin position="19"/>
        <end position="254"/>
    </location>
</feature>
<name>A0A518C0U8_9BACT</name>
<dbReference type="GO" id="GO:0016787">
    <property type="term" value="F:hydrolase activity"/>
    <property type="evidence" value="ECO:0007669"/>
    <property type="project" value="InterPro"/>
</dbReference>
<dbReference type="PANTHER" id="PTHR43037:SF1">
    <property type="entry name" value="BLL1128 PROTEIN"/>
    <property type="match status" value="1"/>
</dbReference>
<dbReference type="Pfam" id="PF02230">
    <property type="entry name" value="Abhydrolase_2"/>
    <property type="match status" value="1"/>
</dbReference>
<dbReference type="InterPro" id="IPR050955">
    <property type="entry name" value="Plant_Biomass_Hydrol_Est"/>
</dbReference>
<keyword evidence="5" id="KW-1185">Reference proteome</keyword>
<dbReference type="Proteomes" id="UP000320386">
    <property type="component" value="Chromosome"/>
</dbReference>
<dbReference type="InterPro" id="IPR029058">
    <property type="entry name" value="AB_hydrolase_fold"/>
</dbReference>
<dbReference type="PANTHER" id="PTHR43037">
    <property type="entry name" value="UNNAMED PRODUCT-RELATED"/>
    <property type="match status" value="1"/>
</dbReference>
<feature type="domain" description="Phospholipase/carboxylesterase/thioesterase" evidence="3">
    <location>
        <begin position="114"/>
        <end position="226"/>
    </location>
</feature>
<evidence type="ECO:0000256" key="1">
    <source>
        <dbReference type="ARBA" id="ARBA00022729"/>
    </source>
</evidence>
<evidence type="ECO:0000259" key="3">
    <source>
        <dbReference type="Pfam" id="PF02230"/>
    </source>
</evidence>
<dbReference type="Gene3D" id="3.40.50.1820">
    <property type="entry name" value="alpha/beta hydrolase"/>
    <property type="match status" value="1"/>
</dbReference>
<organism evidence="4 5">
    <name type="scientific">Mucisphaera calidilacus</name>
    <dbReference type="NCBI Taxonomy" id="2527982"/>
    <lineage>
        <taxon>Bacteria</taxon>
        <taxon>Pseudomonadati</taxon>
        <taxon>Planctomycetota</taxon>
        <taxon>Phycisphaerae</taxon>
        <taxon>Phycisphaerales</taxon>
        <taxon>Phycisphaeraceae</taxon>
        <taxon>Mucisphaera</taxon>
    </lineage>
</organism>
<gene>
    <name evidence="4" type="ORF">Pan265_27050</name>
</gene>
<dbReference type="EMBL" id="CP036280">
    <property type="protein sequence ID" value="QDU72830.1"/>
    <property type="molecule type" value="Genomic_DNA"/>
</dbReference>
<evidence type="ECO:0000313" key="5">
    <source>
        <dbReference type="Proteomes" id="UP000320386"/>
    </source>
</evidence>
<dbReference type="KEGG" id="mcad:Pan265_27050"/>
<proteinExistence type="predicted"/>
<accession>A0A518C0U8</accession>
<sequence precursor="true">MRILIPFLLIGCMTMATADVPTSQLTPDRLDVTVERQAELPYLISFPEGYNDDPQRRWPLVLFLHGAGERGDDLERVKSWGPGKRIEEGEHYPAIIVTPQCPADRWWPQMVFELVALIDAMEAEHRIDSERIYLTGLSMGGFGTWALAAEIPERVAAIGPICGGAAWYDARVIGWHQIPVWAFHGDADPVVEVEESLRAVQRLRAAGHENARLTLYSGVGHNSWTETYDNPEFWSWLFAQRLSNRPAPQEDPYH</sequence>
<dbReference type="AlphaFoldDB" id="A0A518C0U8"/>
<dbReference type="SUPFAM" id="SSF53474">
    <property type="entry name" value="alpha/beta-Hydrolases"/>
    <property type="match status" value="1"/>
</dbReference>
<keyword evidence="1 2" id="KW-0732">Signal</keyword>